<dbReference type="EMBL" id="UINC01003489">
    <property type="protein sequence ID" value="SVA06769.1"/>
    <property type="molecule type" value="Genomic_DNA"/>
</dbReference>
<feature type="transmembrane region" description="Helical" evidence="5">
    <location>
        <begin position="229"/>
        <end position="247"/>
    </location>
</feature>
<dbReference type="PANTHER" id="PTHR43701">
    <property type="entry name" value="MEMBRANE TRANSPORTER PROTEIN MJ0441-RELATED"/>
    <property type="match status" value="1"/>
</dbReference>
<dbReference type="GO" id="GO:0016020">
    <property type="term" value="C:membrane"/>
    <property type="evidence" value="ECO:0007669"/>
    <property type="project" value="UniProtKB-SubCell"/>
</dbReference>
<gene>
    <name evidence="6" type="ORF">METZ01_LOCUS59623</name>
</gene>
<organism evidence="6">
    <name type="scientific">marine metagenome</name>
    <dbReference type="NCBI Taxonomy" id="408172"/>
    <lineage>
        <taxon>unclassified sequences</taxon>
        <taxon>metagenomes</taxon>
        <taxon>ecological metagenomes</taxon>
    </lineage>
</organism>
<evidence type="ECO:0000256" key="2">
    <source>
        <dbReference type="ARBA" id="ARBA00022692"/>
    </source>
</evidence>
<keyword evidence="4 5" id="KW-0472">Membrane</keyword>
<evidence type="ECO:0000256" key="1">
    <source>
        <dbReference type="ARBA" id="ARBA00004141"/>
    </source>
</evidence>
<dbReference type="Pfam" id="PF01925">
    <property type="entry name" value="TauE"/>
    <property type="match status" value="1"/>
</dbReference>
<feature type="transmembrane region" description="Helical" evidence="5">
    <location>
        <begin position="202"/>
        <end position="223"/>
    </location>
</feature>
<keyword evidence="3 5" id="KW-1133">Transmembrane helix</keyword>
<evidence type="ECO:0000256" key="3">
    <source>
        <dbReference type="ARBA" id="ARBA00022989"/>
    </source>
</evidence>
<name>A0A381STF8_9ZZZZ</name>
<proteinExistence type="predicted"/>
<evidence type="ECO:0000256" key="4">
    <source>
        <dbReference type="ARBA" id="ARBA00023136"/>
    </source>
</evidence>
<feature type="transmembrane region" description="Helical" evidence="5">
    <location>
        <begin position="73"/>
        <end position="93"/>
    </location>
</feature>
<dbReference type="InterPro" id="IPR051598">
    <property type="entry name" value="TSUP/Inactive_protease-like"/>
</dbReference>
<keyword evidence="2 5" id="KW-0812">Transmembrane</keyword>
<accession>A0A381STF8</accession>
<dbReference type="PANTHER" id="PTHR43701:SF2">
    <property type="entry name" value="MEMBRANE TRANSPORTER PROTEIN YJNA-RELATED"/>
    <property type="match status" value="1"/>
</dbReference>
<evidence type="ECO:0008006" key="7">
    <source>
        <dbReference type="Google" id="ProtNLM"/>
    </source>
</evidence>
<feature type="transmembrane region" description="Helical" evidence="5">
    <location>
        <begin position="99"/>
        <end position="117"/>
    </location>
</feature>
<feature type="transmembrane region" description="Helical" evidence="5">
    <location>
        <begin position="138"/>
        <end position="164"/>
    </location>
</feature>
<dbReference type="InterPro" id="IPR002781">
    <property type="entry name" value="TM_pro_TauE-like"/>
</dbReference>
<evidence type="ECO:0000313" key="6">
    <source>
        <dbReference type="EMBL" id="SVA06769.1"/>
    </source>
</evidence>
<reference evidence="6" key="1">
    <citation type="submission" date="2018-05" db="EMBL/GenBank/DDBJ databases">
        <authorList>
            <person name="Lanie J.A."/>
            <person name="Ng W.-L."/>
            <person name="Kazmierczak K.M."/>
            <person name="Andrzejewski T.M."/>
            <person name="Davidsen T.M."/>
            <person name="Wayne K.J."/>
            <person name="Tettelin H."/>
            <person name="Glass J.I."/>
            <person name="Rusch D."/>
            <person name="Podicherti R."/>
            <person name="Tsui H.-C.T."/>
            <person name="Winkler M.E."/>
        </authorList>
    </citation>
    <scope>NUCLEOTIDE SEQUENCE</scope>
</reference>
<comment type="subcellular location">
    <subcellularLocation>
        <location evidence="1">Membrane</location>
        <topology evidence="1">Multi-pass membrane protein</topology>
    </subcellularLocation>
</comment>
<evidence type="ECO:0000256" key="5">
    <source>
        <dbReference type="SAM" id="Phobius"/>
    </source>
</evidence>
<feature type="transmembrane region" description="Helical" evidence="5">
    <location>
        <begin position="176"/>
        <end position="195"/>
    </location>
</feature>
<sequence>MEYSDFIILLICGIISGFINTVAGGGSFLTLPILIFMDLPVSIANGTNRVQIVMQNIFAVSGFKSKGLSEFKFSGWLSLSAIIGSIIGAKIAIDFPEDAFKKILSLIMIIVVMSIFLKKNQSINQLNQKLIKNKLVSVLLFFFVGIYGGFIHAGVGFIMIAILAHINSLKLSKANSIKVFVVLMYTIFALMIFIYEGKVNWIYGISIGLGSGLGGWIASRWSYNKSDRIIKILLGITVGIMSIRLWFF</sequence>
<protein>
    <recommendedName>
        <fullName evidence="7">Membrane transporter protein</fullName>
    </recommendedName>
</protein>
<feature type="transmembrane region" description="Helical" evidence="5">
    <location>
        <begin position="6"/>
        <end position="36"/>
    </location>
</feature>
<dbReference type="AlphaFoldDB" id="A0A381STF8"/>